<dbReference type="RefSeq" id="WP_213655859.1">
    <property type="nucleotide sequence ID" value="NZ_BOSL01000012.1"/>
</dbReference>
<name>A0ABQ4MFB8_9BACL</name>
<feature type="transmembrane region" description="Helical" evidence="1">
    <location>
        <begin position="6"/>
        <end position="26"/>
    </location>
</feature>
<proteinExistence type="predicted"/>
<organism evidence="2 3">
    <name type="scientific">Paenibacillus vini</name>
    <dbReference type="NCBI Taxonomy" id="1476024"/>
    <lineage>
        <taxon>Bacteria</taxon>
        <taxon>Bacillati</taxon>
        <taxon>Bacillota</taxon>
        <taxon>Bacilli</taxon>
        <taxon>Bacillales</taxon>
        <taxon>Paenibacillaceae</taxon>
        <taxon>Paenibacillus</taxon>
    </lineage>
</organism>
<keyword evidence="3" id="KW-1185">Reference proteome</keyword>
<dbReference type="EMBL" id="BOSL01000012">
    <property type="protein sequence ID" value="GIP54624.1"/>
    <property type="molecule type" value="Genomic_DNA"/>
</dbReference>
<comment type="caution">
    <text evidence="2">The sequence shown here is derived from an EMBL/GenBank/DDBJ whole genome shotgun (WGS) entry which is preliminary data.</text>
</comment>
<evidence type="ECO:0000313" key="2">
    <source>
        <dbReference type="EMBL" id="GIP54624.1"/>
    </source>
</evidence>
<gene>
    <name evidence="2" type="ORF">J42TS3_36590</name>
</gene>
<evidence type="ECO:0000256" key="1">
    <source>
        <dbReference type="SAM" id="Phobius"/>
    </source>
</evidence>
<protein>
    <recommendedName>
        <fullName evidence="4">SigmaY antisigma factor component</fullName>
    </recommendedName>
</protein>
<dbReference type="Proteomes" id="UP000679992">
    <property type="component" value="Unassembled WGS sequence"/>
</dbReference>
<keyword evidence="1" id="KW-0812">Transmembrane</keyword>
<reference evidence="2 3" key="1">
    <citation type="submission" date="2021-03" db="EMBL/GenBank/DDBJ databases">
        <title>Antimicrobial resistance genes in bacteria isolated from Japanese honey, and their potential for conferring macrolide and lincosamide resistance in the American foulbrood pathogen Paenibacillus larvae.</title>
        <authorList>
            <person name="Okamoto M."/>
            <person name="Kumagai M."/>
            <person name="Kanamori H."/>
            <person name="Takamatsu D."/>
        </authorList>
    </citation>
    <scope>NUCLEOTIDE SEQUENCE [LARGE SCALE GENOMIC DNA]</scope>
    <source>
        <strain evidence="2 3">J42TS3</strain>
    </source>
</reference>
<evidence type="ECO:0008006" key="4">
    <source>
        <dbReference type="Google" id="ProtNLM"/>
    </source>
</evidence>
<feature type="transmembrane region" description="Helical" evidence="1">
    <location>
        <begin position="38"/>
        <end position="62"/>
    </location>
</feature>
<accession>A0ABQ4MFB8</accession>
<sequence>MNSEQLPLWIWILVAMLLLAQGMWIFQNARKRGKGMSAWFWGIWGLINFPTPLLVYLLVVVLPEYRRTKKGGKPPV</sequence>
<evidence type="ECO:0000313" key="3">
    <source>
        <dbReference type="Proteomes" id="UP000679992"/>
    </source>
</evidence>
<keyword evidence="1" id="KW-1133">Transmembrane helix</keyword>
<keyword evidence="1" id="KW-0472">Membrane</keyword>